<dbReference type="Pfam" id="PF05485">
    <property type="entry name" value="THAP"/>
    <property type="match status" value="1"/>
</dbReference>
<keyword evidence="1" id="KW-0479">Metal-binding</keyword>
<dbReference type="SUPFAM" id="SSF57716">
    <property type="entry name" value="Glucocorticoid receptor-like (DNA-binding domain)"/>
    <property type="match status" value="1"/>
</dbReference>
<dbReference type="SMART" id="SM00980">
    <property type="entry name" value="THAP"/>
    <property type="match status" value="1"/>
</dbReference>
<dbReference type="GO" id="GO:0003700">
    <property type="term" value="F:DNA-binding transcription factor activity"/>
    <property type="evidence" value="ECO:0007669"/>
    <property type="project" value="UniProtKB-UniRule"/>
</dbReference>
<evidence type="ECO:0000256" key="5">
    <source>
        <dbReference type="PROSITE-ProRule" id="PRU00309"/>
    </source>
</evidence>
<evidence type="ECO:0000256" key="6">
    <source>
        <dbReference type="RuleBase" id="RU369073"/>
    </source>
</evidence>
<reference evidence="9" key="2">
    <citation type="submission" date="2025-09" db="UniProtKB">
        <authorList>
            <consortium name="Ensembl"/>
        </authorList>
    </citation>
    <scope>IDENTIFICATION</scope>
</reference>
<feature type="domain" description="THAP-type" evidence="8">
    <location>
        <begin position="1"/>
        <end position="91"/>
    </location>
</feature>
<dbReference type="InterPro" id="IPR026516">
    <property type="entry name" value="THAP1/10"/>
</dbReference>
<feature type="region of interest" description="Disordered" evidence="7">
    <location>
        <begin position="167"/>
        <end position="188"/>
    </location>
</feature>
<evidence type="ECO:0000313" key="9">
    <source>
        <dbReference type="Ensembl" id="ENSSRHP00000000537.1"/>
    </source>
</evidence>
<dbReference type="PANTHER" id="PTHR46600:SF11">
    <property type="entry name" value="THAP DOMAIN-CONTAINING PROTEIN 10"/>
    <property type="match status" value="1"/>
</dbReference>
<dbReference type="SMART" id="SM00692">
    <property type="entry name" value="DM3"/>
    <property type="match status" value="1"/>
</dbReference>
<keyword evidence="3" id="KW-0862">Zinc</keyword>
<keyword evidence="6" id="KW-0804">Transcription</keyword>
<evidence type="ECO:0000313" key="10">
    <source>
        <dbReference type="Proteomes" id="UP000472270"/>
    </source>
</evidence>
<dbReference type="Ensembl" id="ENSSRHT00000000575.1">
    <property type="protein sequence ID" value="ENSSRHP00000000537.1"/>
    <property type="gene ID" value="ENSSRHG00000000425.1"/>
</dbReference>
<evidence type="ECO:0000256" key="2">
    <source>
        <dbReference type="ARBA" id="ARBA00022771"/>
    </source>
</evidence>
<evidence type="ECO:0000259" key="8">
    <source>
        <dbReference type="PROSITE" id="PS50950"/>
    </source>
</evidence>
<dbReference type="AlphaFoldDB" id="A0A673FNC7"/>
<dbReference type="InterPro" id="IPR038441">
    <property type="entry name" value="THAP_Znf_sf"/>
</dbReference>
<accession>A0A673FNC7</accession>
<proteinExistence type="inferred from homology"/>
<evidence type="ECO:0000256" key="7">
    <source>
        <dbReference type="SAM" id="MobiDB-lite"/>
    </source>
</evidence>
<comment type="subcellular location">
    <subcellularLocation>
        <location evidence="6">Nucleus</location>
        <location evidence="6">Nucleoplasm</location>
    </subcellularLocation>
</comment>
<dbReference type="GO" id="GO:0001935">
    <property type="term" value="P:endothelial cell proliferation"/>
    <property type="evidence" value="ECO:0007669"/>
    <property type="project" value="UniProtKB-UniRule"/>
</dbReference>
<name>A0A673FNC7_9TELE</name>
<comment type="function">
    <text evidence="6">DNA-binding transcription regulator that regulates endothelial cell proliferation and G1/S cell-cycle progression. Specifically binds the 5'-[AT]NTNN[GT]GGCA[AGT]-3' core DNA sequence and acts by modulating expression of pRB-E2F cell-cycle target genes.</text>
</comment>
<keyword evidence="6" id="KW-0175">Coiled coil</keyword>
<organism evidence="9 10">
    <name type="scientific">Sinocyclocheilus rhinocerous</name>
    <dbReference type="NCBI Taxonomy" id="307959"/>
    <lineage>
        <taxon>Eukaryota</taxon>
        <taxon>Metazoa</taxon>
        <taxon>Chordata</taxon>
        <taxon>Craniata</taxon>
        <taxon>Vertebrata</taxon>
        <taxon>Euteleostomi</taxon>
        <taxon>Actinopterygii</taxon>
        <taxon>Neopterygii</taxon>
        <taxon>Teleostei</taxon>
        <taxon>Ostariophysi</taxon>
        <taxon>Cypriniformes</taxon>
        <taxon>Cyprinidae</taxon>
        <taxon>Cyprininae</taxon>
        <taxon>Sinocyclocheilus</taxon>
    </lineage>
</organism>
<evidence type="ECO:0000256" key="4">
    <source>
        <dbReference type="ARBA" id="ARBA00023125"/>
    </source>
</evidence>
<sequence>MPASRKCVLPGCDHLQNSSVSLFKFPKNDDIKKRWIKFVKRHLDGELRITTNTRLCSEHFTPDSFINFHRRQLGFTDNPLLLVNGAEPTISRPGLHPSVPPTSGAIVGSTHPPISVSCIVFLCYNYSSVQLFGQTLYESDSLTIRPRLPLSDSKCHQYCPARARGLVSPLQSPSERKEEESLATGKTF</sequence>
<dbReference type="InterPro" id="IPR006612">
    <property type="entry name" value="THAP_Znf"/>
</dbReference>
<keyword evidence="4 5" id="KW-0238">DNA-binding</keyword>
<keyword evidence="6" id="KW-0131">Cell cycle</keyword>
<dbReference type="PROSITE" id="PS50950">
    <property type="entry name" value="ZF_THAP"/>
    <property type="match status" value="1"/>
</dbReference>
<keyword evidence="10" id="KW-1185">Reference proteome</keyword>
<keyword evidence="2 5" id="KW-0863">Zinc-finger</keyword>
<keyword evidence="6" id="KW-0805">Transcription regulation</keyword>
<dbReference type="PANTHER" id="PTHR46600">
    <property type="entry name" value="THAP DOMAIN-CONTAINING"/>
    <property type="match status" value="1"/>
</dbReference>
<evidence type="ECO:0000256" key="1">
    <source>
        <dbReference type="ARBA" id="ARBA00022723"/>
    </source>
</evidence>
<dbReference type="GO" id="GO:0043565">
    <property type="term" value="F:sequence-specific DNA binding"/>
    <property type="evidence" value="ECO:0007669"/>
    <property type="project" value="UniProtKB-UniRule"/>
</dbReference>
<dbReference type="GO" id="GO:0005654">
    <property type="term" value="C:nucleoplasm"/>
    <property type="evidence" value="ECO:0007669"/>
    <property type="project" value="UniProtKB-SubCell"/>
</dbReference>
<comment type="similarity">
    <text evidence="6">Belongs to the THAP1 family.</text>
</comment>
<reference evidence="9" key="1">
    <citation type="submission" date="2025-08" db="UniProtKB">
        <authorList>
            <consortium name="Ensembl"/>
        </authorList>
    </citation>
    <scope>IDENTIFICATION</scope>
</reference>
<dbReference type="Proteomes" id="UP000472270">
    <property type="component" value="Unassembled WGS sequence"/>
</dbReference>
<keyword evidence="6" id="KW-0539">Nucleus</keyword>
<dbReference type="Gene3D" id="6.20.210.20">
    <property type="entry name" value="THAP domain"/>
    <property type="match status" value="1"/>
</dbReference>
<protein>
    <recommendedName>
        <fullName evidence="6">THAP domain-containing protein 1</fullName>
    </recommendedName>
</protein>
<dbReference type="GO" id="GO:0008270">
    <property type="term" value="F:zinc ion binding"/>
    <property type="evidence" value="ECO:0007669"/>
    <property type="project" value="UniProtKB-KW"/>
</dbReference>
<evidence type="ECO:0000256" key="3">
    <source>
        <dbReference type="ARBA" id="ARBA00022833"/>
    </source>
</evidence>